<keyword evidence="4" id="KW-0614">Plasmid</keyword>
<dbReference type="InterPro" id="IPR050739">
    <property type="entry name" value="MFP"/>
</dbReference>
<organism evidence="4 5">
    <name type="scientific">Rhizobium etli (strain ATCC 51251 / DSM 11541 / JCM 21823 / NBRC 15573 / CFN 42)</name>
    <dbReference type="NCBI Taxonomy" id="347834"/>
    <lineage>
        <taxon>Bacteria</taxon>
        <taxon>Pseudomonadati</taxon>
        <taxon>Pseudomonadota</taxon>
        <taxon>Alphaproteobacteria</taxon>
        <taxon>Hyphomicrobiales</taxon>
        <taxon>Rhizobiaceae</taxon>
        <taxon>Rhizobium/Agrobacterium group</taxon>
        <taxon>Rhizobium</taxon>
    </lineage>
</organism>
<dbReference type="PANTHER" id="PTHR30386:SF24">
    <property type="entry name" value="MULTIDRUG RESISTANCE EFFLUX PUMP"/>
    <property type="match status" value="1"/>
</dbReference>
<evidence type="ECO:0000313" key="5">
    <source>
        <dbReference type="Proteomes" id="UP000001936"/>
    </source>
</evidence>
<keyword evidence="5" id="KW-1185">Reference proteome</keyword>
<name>Q2JY97_RHIEC</name>
<dbReference type="EMBL" id="CP000138">
    <property type="protein sequence ID" value="ABC94439.1"/>
    <property type="molecule type" value="Genomic_DNA"/>
</dbReference>
<dbReference type="HOGENOM" id="CLU_018816_15_1_5"/>
<dbReference type="Pfam" id="PF25917">
    <property type="entry name" value="BSH_RND"/>
    <property type="match status" value="1"/>
</dbReference>
<dbReference type="RefSeq" id="WP_011428853.1">
    <property type="nucleotide sequence ID" value="NC_007766.1"/>
</dbReference>
<gene>
    <name evidence="4" type="ordered locus">RHE_PF00551</name>
</gene>
<feature type="domain" description="Multidrug resistance protein MdtA-like barrel-sandwich hybrid" evidence="2">
    <location>
        <begin position="86"/>
        <end position="272"/>
    </location>
</feature>
<dbReference type="Gene3D" id="2.40.50.100">
    <property type="match status" value="1"/>
</dbReference>
<reference evidence="4 5" key="1">
    <citation type="journal article" date="2006" name="Proc. Natl. Acad. Sci. U.S.A.">
        <title>The partitioned Rhizobium etli genome: genetic and metabolic redundancy in seven interacting replicons.</title>
        <authorList>
            <person name="Gonzalez V."/>
            <person name="Santamaria R.I."/>
            <person name="Bustos P."/>
            <person name="Hernandez-Gonzalez I."/>
            <person name="Medrano-Soto A."/>
            <person name="Moreno-Hagelsieb G."/>
            <person name="Janga S.C."/>
            <person name="Ramirez M.A."/>
            <person name="Jimenez-Jacinto V."/>
            <person name="Collado-Vides J."/>
            <person name="Davila G."/>
        </authorList>
    </citation>
    <scope>NUCLEOTIDE SEQUENCE [LARGE SCALE GENOMIC DNA]</scope>
    <source>
        <strain evidence="5">ATCC 51251 / DSM 11541 / JCM 21823 / NBRC 15573 / CFN 42</strain>
    </source>
</reference>
<evidence type="ECO:0000256" key="1">
    <source>
        <dbReference type="SAM" id="Coils"/>
    </source>
</evidence>
<feature type="coiled-coil region" evidence="1">
    <location>
        <begin position="124"/>
        <end position="172"/>
    </location>
</feature>
<evidence type="ECO:0000259" key="3">
    <source>
        <dbReference type="Pfam" id="PF25954"/>
    </source>
</evidence>
<dbReference type="InterPro" id="IPR058625">
    <property type="entry name" value="MdtA-like_BSH"/>
</dbReference>
<keyword evidence="1" id="KW-0175">Coiled coil</keyword>
<accession>Q2JY97</accession>
<protein>
    <submittedName>
        <fullName evidence="4">Multidrug resistance efflux pump protein</fullName>
    </submittedName>
</protein>
<dbReference type="SUPFAM" id="SSF111369">
    <property type="entry name" value="HlyD-like secretion proteins"/>
    <property type="match status" value="2"/>
</dbReference>
<sequence>MDTHPNHVSKHFPSAPAKAAVQAEPLAAPERPAVTAADLRRLVIPFAAVAAASAAVAWAIVDWNSWVAGADRQATDDAVVSADVSTLSAQISGIIKRTPVADYQKVTKGQVLAEIDSREYDAAVEAAGANLASAQASLANLANQIELQRAVVRAAEAQNASALAQQTQTEQEFQRQKQLGGATSQHELQQAQSAYLQAVAAVNSTAAAIEQQQAQLKVLQGQEPLLQAEVRAAQANLDTAHIRQSYTRIEAPFYGILGRRFVHEGDVVGAGTGIVSEIPLPNVYITANFKETQLARMTPGRSAEITVDTFPGQVLHGKVADLSPASGAIFALLPPDNATGNYTKVVQRIPVRIELDPDQPLIDQLRPGMSAIVTVDTPAGASR</sequence>
<dbReference type="Proteomes" id="UP000001936">
    <property type="component" value="Plasmid p42f"/>
</dbReference>
<dbReference type="Gene3D" id="1.10.287.470">
    <property type="entry name" value="Helix hairpin bin"/>
    <property type="match status" value="1"/>
</dbReference>
<dbReference type="PANTHER" id="PTHR30386">
    <property type="entry name" value="MEMBRANE FUSION SUBUNIT OF EMRAB-TOLC MULTIDRUG EFFLUX PUMP"/>
    <property type="match status" value="1"/>
</dbReference>
<dbReference type="Gene3D" id="2.40.30.170">
    <property type="match status" value="1"/>
</dbReference>
<geneLocation type="plasmid" evidence="4 5">
    <name>p42f</name>
</geneLocation>
<feature type="domain" description="CusB-like beta-barrel" evidence="3">
    <location>
        <begin position="283"/>
        <end position="325"/>
    </location>
</feature>
<dbReference type="Pfam" id="PF25954">
    <property type="entry name" value="Beta-barrel_RND_2"/>
    <property type="match status" value="1"/>
</dbReference>
<evidence type="ECO:0000313" key="4">
    <source>
        <dbReference type="EMBL" id="ABC94439.1"/>
    </source>
</evidence>
<dbReference type="KEGG" id="ret:RHE_PF00551"/>
<evidence type="ECO:0000259" key="2">
    <source>
        <dbReference type="Pfam" id="PF25917"/>
    </source>
</evidence>
<dbReference type="InterPro" id="IPR058792">
    <property type="entry name" value="Beta-barrel_RND_2"/>
</dbReference>
<dbReference type="AlphaFoldDB" id="Q2JY97"/>
<dbReference type="OrthoDB" id="9811754at2"/>
<proteinExistence type="predicted"/>